<evidence type="ECO:0000313" key="5">
    <source>
        <dbReference type="Proteomes" id="UP000593573"/>
    </source>
</evidence>
<keyword evidence="5" id="KW-1185">Reference proteome</keyword>
<organism evidence="4 5">
    <name type="scientific">Gossypium klotzschianum</name>
    <dbReference type="NCBI Taxonomy" id="34286"/>
    <lineage>
        <taxon>Eukaryota</taxon>
        <taxon>Viridiplantae</taxon>
        <taxon>Streptophyta</taxon>
        <taxon>Embryophyta</taxon>
        <taxon>Tracheophyta</taxon>
        <taxon>Spermatophyta</taxon>
        <taxon>Magnoliopsida</taxon>
        <taxon>eudicotyledons</taxon>
        <taxon>Gunneridae</taxon>
        <taxon>Pentapetalae</taxon>
        <taxon>rosids</taxon>
        <taxon>malvids</taxon>
        <taxon>Malvales</taxon>
        <taxon>Malvaceae</taxon>
        <taxon>Malvoideae</taxon>
        <taxon>Gossypium</taxon>
    </lineage>
</organism>
<dbReference type="PRINTS" id="PR00382">
    <property type="entry name" value="LIPIDTRNSFER"/>
</dbReference>
<protein>
    <recommendedName>
        <fullName evidence="2">Non-specific lipid-transfer protein</fullName>
    </recommendedName>
</protein>
<name>A0A7J8U3Y1_9ROSI</name>
<dbReference type="CDD" id="cd01960">
    <property type="entry name" value="nsLTP1"/>
    <property type="match status" value="1"/>
</dbReference>
<proteinExistence type="inferred from homology"/>
<gene>
    <name evidence="4" type="ORF">Goklo_013304</name>
</gene>
<keyword evidence="2" id="KW-0813">Transport</keyword>
<evidence type="ECO:0000259" key="3">
    <source>
        <dbReference type="SMART" id="SM00499"/>
    </source>
</evidence>
<feature type="domain" description="Bifunctional inhibitor/plant lipid transfer protein/seed storage helical" evidence="3">
    <location>
        <begin position="21"/>
        <end position="106"/>
    </location>
</feature>
<evidence type="ECO:0000256" key="1">
    <source>
        <dbReference type="ARBA" id="ARBA00009748"/>
    </source>
</evidence>
<keyword evidence="2" id="KW-0446">Lipid-binding</keyword>
<dbReference type="InterPro" id="IPR016140">
    <property type="entry name" value="Bifunc_inhib/LTP/seed_store"/>
</dbReference>
<dbReference type="SMART" id="SM00499">
    <property type="entry name" value="AAI"/>
    <property type="match status" value="2"/>
</dbReference>
<dbReference type="InterPro" id="IPR036312">
    <property type="entry name" value="Bifun_inhib/LTP/seed_sf"/>
</dbReference>
<comment type="caution">
    <text evidence="4">The sequence shown here is derived from an EMBL/GenBank/DDBJ whole genome shotgun (WGS) entry which is preliminary data.</text>
</comment>
<dbReference type="Pfam" id="PF00234">
    <property type="entry name" value="Tryp_alpha_amyl"/>
    <property type="match status" value="1"/>
</dbReference>
<dbReference type="AlphaFoldDB" id="A0A7J8U3Y1"/>
<evidence type="ECO:0000256" key="2">
    <source>
        <dbReference type="RuleBase" id="RU000628"/>
    </source>
</evidence>
<sequence>MLVFLNFSRDITETAAASPLCDVVIFYLSPCEGFIKGGADPAPECCVGAKRLIDELKAKEDRIEVCLCIKALLPQLGPFDPNRVPLLGQKCGIKNFFPPITPATDCSNSEIADAAPSCQEVIVSITPCLSFIKGQPDPAPGCCSGAKGLAKQANTKLDRQGICECLKGVLPKIGPYDPKRFPLIAQKCGINTLIPPISATTDCTK</sequence>
<dbReference type="OrthoDB" id="1862539at2759"/>
<dbReference type="Pfam" id="PF14368">
    <property type="entry name" value="LTP_2"/>
    <property type="match status" value="1"/>
</dbReference>
<dbReference type="Gene3D" id="1.10.110.10">
    <property type="entry name" value="Plant lipid-transfer and hydrophobic proteins"/>
    <property type="match status" value="2"/>
</dbReference>
<dbReference type="EMBL" id="JABFAB010000004">
    <property type="protein sequence ID" value="MBA0645176.1"/>
    <property type="molecule type" value="Genomic_DNA"/>
</dbReference>
<reference evidence="4 5" key="1">
    <citation type="journal article" date="2019" name="Genome Biol. Evol.">
        <title>Insights into the evolution of the New World diploid cottons (Gossypium, subgenus Houzingenia) based on genome sequencing.</title>
        <authorList>
            <person name="Grover C.E."/>
            <person name="Arick M.A. 2nd"/>
            <person name="Thrash A."/>
            <person name="Conover J.L."/>
            <person name="Sanders W.S."/>
            <person name="Peterson D.G."/>
            <person name="Frelichowski J.E."/>
            <person name="Scheffler J.A."/>
            <person name="Scheffler B.E."/>
            <person name="Wendel J.F."/>
        </authorList>
    </citation>
    <scope>NUCLEOTIDE SEQUENCE [LARGE SCALE GENOMIC DNA]</scope>
    <source>
        <strain evidence="4">57</strain>
        <tissue evidence="4">Leaf</tissue>
    </source>
</reference>
<dbReference type="GO" id="GO:0008289">
    <property type="term" value="F:lipid binding"/>
    <property type="evidence" value="ECO:0007669"/>
    <property type="project" value="UniProtKB-KW"/>
</dbReference>
<dbReference type="InterPro" id="IPR000528">
    <property type="entry name" value="Plant_nsLTP"/>
</dbReference>
<evidence type="ECO:0000313" key="4">
    <source>
        <dbReference type="EMBL" id="MBA0645176.1"/>
    </source>
</evidence>
<comment type="similarity">
    <text evidence="1 2">Belongs to the plant LTP family.</text>
</comment>
<dbReference type="Proteomes" id="UP000593573">
    <property type="component" value="Unassembled WGS sequence"/>
</dbReference>
<accession>A0A7J8U3Y1</accession>
<dbReference type="GO" id="GO:0006869">
    <property type="term" value="P:lipid transport"/>
    <property type="evidence" value="ECO:0007669"/>
    <property type="project" value="InterPro"/>
</dbReference>
<dbReference type="PANTHER" id="PTHR33076">
    <property type="entry name" value="NON-SPECIFIC LIPID-TRANSFER PROTEIN 2-RELATED"/>
    <property type="match status" value="1"/>
</dbReference>
<dbReference type="SUPFAM" id="SSF47699">
    <property type="entry name" value="Bifunctional inhibitor/lipid-transfer protein/seed storage 2S albumin"/>
    <property type="match status" value="2"/>
</dbReference>
<comment type="function">
    <text evidence="2">Plant non-specific lipid-transfer proteins transfer phospholipids as well as galactolipids across membranes. May play a role in wax or cutin deposition in the cell walls of expanding epidermal cells and certain secretory tissues.</text>
</comment>
<feature type="domain" description="Bifunctional inhibitor/plant lipid transfer protein/seed storage helical" evidence="3">
    <location>
        <begin position="118"/>
        <end position="203"/>
    </location>
</feature>